<evidence type="ECO:0000256" key="1">
    <source>
        <dbReference type="SAM" id="Coils"/>
    </source>
</evidence>
<accession>A0A3G5AF44</accession>
<proteinExistence type="predicted"/>
<dbReference type="EMBL" id="MK072486">
    <property type="protein sequence ID" value="AYV85835.1"/>
    <property type="molecule type" value="Genomic_DNA"/>
</dbReference>
<evidence type="ECO:0000313" key="2">
    <source>
        <dbReference type="EMBL" id="AYV85835.1"/>
    </source>
</evidence>
<feature type="coiled-coil region" evidence="1">
    <location>
        <begin position="42"/>
        <end position="69"/>
    </location>
</feature>
<reference evidence="2" key="1">
    <citation type="submission" date="2018-10" db="EMBL/GenBank/DDBJ databases">
        <title>Hidden diversity of soil giant viruses.</title>
        <authorList>
            <person name="Schulz F."/>
            <person name="Alteio L."/>
            <person name="Goudeau D."/>
            <person name="Ryan E.M."/>
            <person name="Malmstrom R.R."/>
            <person name="Blanchard J."/>
            <person name="Woyke T."/>
        </authorList>
    </citation>
    <scope>NUCLEOTIDE SEQUENCE</scope>
    <source>
        <strain evidence="2">SAV1</strain>
    </source>
</reference>
<name>A0A3G5AF44_9VIRU</name>
<keyword evidence="1" id="KW-0175">Coiled coil</keyword>
<sequence>MKSKLESDLKSIRYCNNIEGISSKSFLASNVKNVFGNVCNAFEILIENMNEMEKRIKDLEDKIIEQNDISKMRYECCKKN</sequence>
<protein>
    <submittedName>
        <fullName evidence="2">Uncharacterized protein</fullName>
    </submittedName>
</protein>
<gene>
    <name evidence="2" type="ORF">Satyrvirus50_1</name>
</gene>
<organism evidence="2">
    <name type="scientific">Satyrvirus sp</name>
    <dbReference type="NCBI Taxonomy" id="2487771"/>
    <lineage>
        <taxon>Viruses</taxon>
        <taxon>Varidnaviria</taxon>
        <taxon>Bamfordvirae</taxon>
        <taxon>Nucleocytoviricota</taxon>
        <taxon>Megaviricetes</taxon>
        <taxon>Imitervirales</taxon>
        <taxon>Mimiviridae</taxon>
        <taxon>Megamimivirinae</taxon>
    </lineage>
</organism>